<evidence type="ECO:0000256" key="3">
    <source>
        <dbReference type="ARBA" id="ARBA00022729"/>
    </source>
</evidence>
<feature type="compositionally biased region" description="Gly residues" evidence="6">
    <location>
        <begin position="424"/>
        <end position="452"/>
    </location>
</feature>
<dbReference type="OrthoDB" id="421038at2759"/>
<evidence type="ECO:0000256" key="6">
    <source>
        <dbReference type="SAM" id="MobiDB-lite"/>
    </source>
</evidence>
<dbReference type="InterPro" id="IPR004886">
    <property type="entry name" value="Glucanosyltransferase"/>
</dbReference>
<keyword evidence="5" id="KW-0472">Membrane</keyword>
<evidence type="ECO:0000256" key="2">
    <source>
        <dbReference type="ARBA" id="ARBA00007528"/>
    </source>
</evidence>
<keyword evidence="5" id="KW-0449">Lipoprotein</keyword>
<dbReference type="AlphaFoldDB" id="A0A2T6ZEV8"/>
<dbReference type="GO" id="GO:0042124">
    <property type="term" value="F:1,3-beta-glucanosyltransferase activity"/>
    <property type="evidence" value="ECO:0007669"/>
    <property type="project" value="TreeGrafter"/>
</dbReference>
<evidence type="ECO:0000313" key="7">
    <source>
        <dbReference type="EMBL" id="PUU74037.1"/>
    </source>
</evidence>
<evidence type="ECO:0000256" key="1">
    <source>
        <dbReference type="ARBA" id="ARBA00004609"/>
    </source>
</evidence>
<protein>
    <recommendedName>
        <fullName evidence="5">1,3-beta-glucanosyltransferase</fullName>
        <ecNumber evidence="5">2.4.1.-</ecNumber>
    </recommendedName>
</protein>
<dbReference type="SUPFAM" id="SSF51445">
    <property type="entry name" value="(Trans)glycosidases"/>
    <property type="match status" value="1"/>
</dbReference>
<keyword evidence="5 7" id="KW-0808">Transferase</keyword>
<comment type="function">
    <text evidence="5">Splits internally a 1,3-beta-glucan molecule and transfers the newly generated reducing end (the donor) to the non-reducing end of another 1,3-beta-glucan molecule (the acceptor) forming a 1,3-beta linkage, resulting in the elongation of 1,3-beta-glucan chains in the cell wall.</text>
</comment>
<dbReference type="PANTHER" id="PTHR31468">
    <property type="entry name" value="1,3-BETA-GLUCANOSYLTRANSFERASE GAS1"/>
    <property type="match status" value="1"/>
</dbReference>
<dbReference type="GO" id="GO:0071970">
    <property type="term" value="P:fungal-type cell wall (1-&gt;3)-beta-D-glucan biosynthetic process"/>
    <property type="evidence" value="ECO:0007669"/>
    <property type="project" value="TreeGrafter"/>
</dbReference>
<comment type="subcellular location">
    <subcellularLocation>
        <location evidence="1 5">Cell membrane</location>
        <topology evidence="1 5">Lipid-anchor</topology>
        <topology evidence="1 5">GPI-anchor</topology>
    </subcellularLocation>
</comment>
<reference evidence="7 8" key="1">
    <citation type="submission" date="2017-04" db="EMBL/GenBank/DDBJ databases">
        <title>Draft genome sequence of Tuber borchii Vittad., a whitish edible truffle.</title>
        <authorList>
            <consortium name="DOE Joint Genome Institute"/>
            <person name="Murat C."/>
            <person name="Kuo A."/>
            <person name="Barry K.W."/>
            <person name="Clum A."/>
            <person name="Dockter R.B."/>
            <person name="Fauchery L."/>
            <person name="Iotti M."/>
            <person name="Kohler A."/>
            <person name="Labutti K."/>
            <person name="Lindquist E.A."/>
            <person name="Lipzen A."/>
            <person name="Ohm R.A."/>
            <person name="Wang M."/>
            <person name="Grigoriev I.V."/>
            <person name="Zambonelli A."/>
            <person name="Martin F.M."/>
        </authorList>
    </citation>
    <scope>NUCLEOTIDE SEQUENCE [LARGE SCALE GENOMIC DNA]</scope>
    <source>
        <strain evidence="7 8">Tbo3840</strain>
    </source>
</reference>
<accession>A0A2T6ZEV8</accession>
<keyword evidence="8" id="KW-1185">Reference proteome</keyword>
<proteinExistence type="inferred from homology"/>
<comment type="similarity">
    <text evidence="2 5">Belongs to the glycosyl hydrolase 72 family.</text>
</comment>
<dbReference type="PANTHER" id="PTHR31468:SF14">
    <property type="entry name" value="1,3-BETA-GLUCANOSYLTRANSFERASE GAS4"/>
    <property type="match status" value="1"/>
</dbReference>
<comment type="caution">
    <text evidence="7">The sequence shown here is derived from an EMBL/GenBank/DDBJ whole genome shotgun (WGS) entry which is preliminary data.</text>
</comment>
<dbReference type="GO" id="GO:0098552">
    <property type="term" value="C:side of membrane"/>
    <property type="evidence" value="ECO:0007669"/>
    <property type="project" value="UniProtKB-KW"/>
</dbReference>
<organism evidence="7 8">
    <name type="scientific">Tuber borchii</name>
    <name type="common">White truffle</name>
    <dbReference type="NCBI Taxonomy" id="42251"/>
    <lineage>
        <taxon>Eukaryota</taxon>
        <taxon>Fungi</taxon>
        <taxon>Dikarya</taxon>
        <taxon>Ascomycota</taxon>
        <taxon>Pezizomycotina</taxon>
        <taxon>Pezizomycetes</taxon>
        <taxon>Pezizales</taxon>
        <taxon>Tuberaceae</taxon>
        <taxon>Tuber</taxon>
    </lineage>
</organism>
<gene>
    <name evidence="7" type="ORF">B9Z19DRAFT_488983</name>
</gene>
<evidence type="ECO:0000256" key="4">
    <source>
        <dbReference type="ARBA" id="ARBA00023180"/>
    </source>
</evidence>
<name>A0A2T6ZEV8_TUBBO</name>
<dbReference type="Gene3D" id="3.20.20.80">
    <property type="entry name" value="Glycosidases"/>
    <property type="match status" value="1"/>
</dbReference>
<keyword evidence="3" id="KW-0732">Signal</keyword>
<evidence type="ECO:0000256" key="5">
    <source>
        <dbReference type="RuleBase" id="RU361209"/>
    </source>
</evidence>
<dbReference type="STRING" id="42251.A0A2T6ZEV8"/>
<dbReference type="GO" id="GO:0031505">
    <property type="term" value="P:fungal-type cell wall organization"/>
    <property type="evidence" value="ECO:0007669"/>
    <property type="project" value="TreeGrafter"/>
</dbReference>
<feature type="region of interest" description="Disordered" evidence="6">
    <location>
        <begin position="422"/>
        <end position="452"/>
    </location>
</feature>
<sequence length="477" mass="51096">MRFTVAALGALGFLGGVATAINTIDLKGRHFVDSVTGKEFFIKGVDYQPGGAASVEKGGDPLTDKDKCARDVFLFQKLGINTIRVYSVDPSQNHDECMTLLAAAGIYLVLDVNTPLENQHLNNQEPWTTYTPMYLEHIFGVMDVFSGYDNTLAFLAGNEVIFDPGSAKASPNYVKAVVRDMKAYITNHIHRRIPVGYSNADDLRFRNSLAAYLECGDTGYIDFWGVNSYQWCGKNTFAGSGYDKLVSDYSNYSLPIFFTEYGCNKVRPRIWQEVDALYSDQMTGVFSGGLVYEFTQEPNDYGLVNITSGEDVIILDEFDSLGDAFGKTPKQPTIPSSASNPNRPVNCPAASTLTGITANFTLPTTQGAEYIKDGVDKTKFVKGKFVSSPTLTTTHTVTDSQGKEVTDKTIKEVASISQSPIPDGGIGINIGGGTGTGGSTSGSGSGSSGQKGGAGSAKSVTFGWSLGLIAIGFAVFL</sequence>
<dbReference type="EMBL" id="NESQ01000326">
    <property type="protein sequence ID" value="PUU74037.1"/>
    <property type="molecule type" value="Genomic_DNA"/>
</dbReference>
<dbReference type="EC" id="2.4.1.-" evidence="5"/>
<keyword evidence="4" id="KW-0325">Glycoprotein</keyword>
<dbReference type="Proteomes" id="UP000244722">
    <property type="component" value="Unassembled WGS sequence"/>
</dbReference>
<keyword evidence="5" id="KW-0336">GPI-anchor</keyword>
<dbReference type="GO" id="GO:0005886">
    <property type="term" value="C:plasma membrane"/>
    <property type="evidence" value="ECO:0007669"/>
    <property type="project" value="UniProtKB-SubCell"/>
</dbReference>
<dbReference type="Pfam" id="PF03198">
    <property type="entry name" value="Glyco_hydro_72"/>
    <property type="match status" value="1"/>
</dbReference>
<evidence type="ECO:0000313" key="8">
    <source>
        <dbReference type="Proteomes" id="UP000244722"/>
    </source>
</evidence>
<dbReference type="InterPro" id="IPR017853">
    <property type="entry name" value="GH"/>
</dbReference>